<proteinExistence type="inferred from homology"/>
<keyword evidence="5" id="KW-0418">Kinase</keyword>
<evidence type="ECO:0000256" key="3">
    <source>
        <dbReference type="ARBA" id="ARBA00022679"/>
    </source>
</evidence>
<dbReference type="SUPFAM" id="SSF52540">
    <property type="entry name" value="P-loop containing nucleoside triphosphate hydrolases"/>
    <property type="match status" value="1"/>
</dbReference>
<evidence type="ECO:0000256" key="5">
    <source>
        <dbReference type="ARBA" id="ARBA00022777"/>
    </source>
</evidence>
<evidence type="ECO:0000256" key="4">
    <source>
        <dbReference type="ARBA" id="ARBA00022741"/>
    </source>
</evidence>
<comment type="catalytic activity">
    <reaction evidence="8">
        <text>L-tyrosyl-[protein] + ATP = O-phospho-L-tyrosyl-[protein] + ADP + H(+)</text>
        <dbReference type="Rhea" id="RHEA:10596"/>
        <dbReference type="Rhea" id="RHEA-COMP:10136"/>
        <dbReference type="Rhea" id="RHEA-COMP:20101"/>
        <dbReference type="ChEBI" id="CHEBI:15378"/>
        <dbReference type="ChEBI" id="CHEBI:30616"/>
        <dbReference type="ChEBI" id="CHEBI:46858"/>
        <dbReference type="ChEBI" id="CHEBI:61978"/>
        <dbReference type="ChEBI" id="CHEBI:456216"/>
        <dbReference type="EC" id="2.7.10.2"/>
    </reaction>
</comment>
<dbReference type="AlphaFoldDB" id="A0A2T0TUL3"/>
<dbReference type="CDD" id="cd05387">
    <property type="entry name" value="BY-kinase"/>
    <property type="match status" value="1"/>
</dbReference>
<dbReference type="OrthoDB" id="9812433at2"/>
<evidence type="ECO:0000313" key="11">
    <source>
        <dbReference type="EMBL" id="PRY49349.1"/>
    </source>
</evidence>
<reference evidence="11 12" key="1">
    <citation type="submission" date="2018-03" db="EMBL/GenBank/DDBJ databases">
        <title>Genomic Encyclopedia of Archaeal and Bacterial Type Strains, Phase II (KMG-II): from individual species to whole genera.</title>
        <authorList>
            <person name="Goeker M."/>
        </authorList>
    </citation>
    <scope>NUCLEOTIDE SEQUENCE [LARGE SCALE GENOMIC DNA]</scope>
    <source>
        <strain evidence="11 12">DSM 45416</strain>
    </source>
</reference>
<dbReference type="PANTHER" id="PTHR32309:SF13">
    <property type="entry name" value="FERRIC ENTEROBACTIN TRANSPORT PROTEIN FEPE"/>
    <property type="match status" value="1"/>
</dbReference>
<gene>
    <name evidence="11" type="ORF">LY71_106126</name>
</gene>
<dbReference type="GO" id="GO:0042802">
    <property type="term" value="F:identical protein binding"/>
    <property type="evidence" value="ECO:0007669"/>
    <property type="project" value="UniProtKB-ARBA"/>
</dbReference>
<dbReference type="InterPro" id="IPR005702">
    <property type="entry name" value="Wzc-like_C"/>
</dbReference>
<keyword evidence="12" id="KW-1185">Reference proteome</keyword>
<organism evidence="11 12">
    <name type="scientific">Geodermatophilus tzadiensis</name>
    <dbReference type="NCBI Taxonomy" id="1137988"/>
    <lineage>
        <taxon>Bacteria</taxon>
        <taxon>Bacillati</taxon>
        <taxon>Actinomycetota</taxon>
        <taxon>Actinomycetes</taxon>
        <taxon>Geodermatophilales</taxon>
        <taxon>Geodermatophilaceae</taxon>
        <taxon>Geodermatophilus</taxon>
    </lineage>
</organism>
<dbReference type="GO" id="GO:0005524">
    <property type="term" value="F:ATP binding"/>
    <property type="evidence" value="ECO:0007669"/>
    <property type="project" value="UniProtKB-KW"/>
</dbReference>
<dbReference type="InterPro" id="IPR050445">
    <property type="entry name" value="Bact_polysacc_biosynth/exp"/>
</dbReference>
<dbReference type="GO" id="GO:0005886">
    <property type="term" value="C:plasma membrane"/>
    <property type="evidence" value="ECO:0007669"/>
    <property type="project" value="TreeGrafter"/>
</dbReference>
<dbReference type="Proteomes" id="UP000239210">
    <property type="component" value="Unassembled WGS sequence"/>
</dbReference>
<dbReference type="RefSeq" id="WP_106276988.1">
    <property type="nucleotide sequence ID" value="NZ_PVTG01000006.1"/>
</dbReference>
<feature type="region of interest" description="Disordered" evidence="9">
    <location>
        <begin position="447"/>
        <end position="486"/>
    </location>
</feature>
<dbReference type="FunFam" id="3.40.50.300:FF:000527">
    <property type="entry name" value="Tyrosine-protein kinase etk"/>
    <property type="match status" value="1"/>
</dbReference>
<dbReference type="PANTHER" id="PTHR32309">
    <property type="entry name" value="TYROSINE-PROTEIN KINASE"/>
    <property type="match status" value="1"/>
</dbReference>
<keyword evidence="4" id="KW-0547">Nucleotide-binding</keyword>
<evidence type="ECO:0000259" key="10">
    <source>
        <dbReference type="Pfam" id="PF13614"/>
    </source>
</evidence>
<feature type="compositionally biased region" description="Low complexity" evidence="9">
    <location>
        <begin position="454"/>
        <end position="472"/>
    </location>
</feature>
<evidence type="ECO:0000256" key="7">
    <source>
        <dbReference type="ARBA" id="ARBA00023137"/>
    </source>
</evidence>
<evidence type="ECO:0000256" key="8">
    <source>
        <dbReference type="ARBA" id="ARBA00051245"/>
    </source>
</evidence>
<sequence>MGSAVVVGAVRRRWRWVVAAVCVCLLGAVLHTQVAAKSYRATAEVFFTLQYGDSASDLVQGATYTRNQVASFARLATTPAVLGPVVDDLGLDVPVSELAGRVQAAAPVDTVLVEITVTESSATGSARVANAVAASLADVVEDLAPEDAEGRPTIAAATVTPAEEPPGQASPDPLLDLAVGLAAGLLLGLALAWGRDVLDSRVRDADALREVTPLPVVGTLGVLPRGLGRRPVVAADPHHPQAESFRQLRTNVQFLQVPDASPGDRAASAHVVLTTSSLPGEGKSTVAVNLACALAETGARVLLVDADLRRPTVATALDVEGVVGLTTVLAGHAALDDVVQEWGTSGLAVLPSGQIPPNPAELLGSPAMGHLLEQVRARYDHVVIDTAPVLAVTDGVVLSRAVDGTLVIANASRVRRAQLAESLHALSQVGSRVLGVVLNQVHRSEDSYSYQRVPDAGGADPRAGGTPDGPARTPVPLPPVPAGRRG</sequence>
<dbReference type="NCBIfam" id="TIGR01007">
    <property type="entry name" value="eps_fam"/>
    <property type="match status" value="1"/>
</dbReference>
<keyword evidence="7" id="KW-0829">Tyrosine-protein kinase</keyword>
<comment type="caution">
    <text evidence="11">The sequence shown here is derived from an EMBL/GenBank/DDBJ whole genome shotgun (WGS) entry which is preliminary data.</text>
</comment>
<dbReference type="Gene3D" id="3.40.50.300">
    <property type="entry name" value="P-loop containing nucleotide triphosphate hydrolases"/>
    <property type="match status" value="1"/>
</dbReference>
<evidence type="ECO:0000256" key="2">
    <source>
        <dbReference type="ARBA" id="ARBA00011903"/>
    </source>
</evidence>
<feature type="compositionally biased region" description="Pro residues" evidence="9">
    <location>
        <begin position="473"/>
        <end position="486"/>
    </location>
</feature>
<name>A0A2T0TUL3_9ACTN</name>
<comment type="similarity">
    <text evidence="1">Belongs to the CpsD/CapB family.</text>
</comment>
<dbReference type="InterPro" id="IPR027417">
    <property type="entry name" value="P-loop_NTPase"/>
</dbReference>
<evidence type="ECO:0000256" key="9">
    <source>
        <dbReference type="SAM" id="MobiDB-lite"/>
    </source>
</evidence>
<dbReference type="InterPro" id="IPR025669">
    <property type="entry name" value="AAA_dom"/>
</dbReference>
<keyword evidence="3" id="KW-0808">Transferase</keyword>
<dbReference type="GO" id="GO:0004715">
    <property type="term" value="F:non-membrane spanning protein tyrosine kinase activity"/>
    <property type="evidence" value="ECO:0007669"/>
    <property type="project" value="UniProtKB-EC"/>
</dbReference>
<feature type="domain" description="AAA" evidence="10">
    <location>
        <begin position="280"/>
        <end position="401"/>
    </location>
</feature>
<keyword evidence="6" id="KW-0067">ATP-binding</keyword>
<dbReference type="Pfam" id="PF13614">
    <property type="entry name" value="AAA_31"/>
    <property type="match status" value="1"/>
</dbReference>
<accession>A0A2T0TUL3</accession>
<evidence type="ECO:0000256" key="1">
    <source>
        <dbReference type="ARBA" id="ARBA00007316"/>
    </source>
</evidence>
<evidence type="ECO:0000256" key="6">
    <source>
        <dbReference type="ARBA" id="ARBA00022840"/>
    </source>
</evidence>
<evidence type="ECO:0000313" key="12">
    <source>
        <dbReference type="Proteomes" id="UP000239210"/>
    </source>
</evidence>
<protein>
    <recommendedName>
        <fullName evidence="2">non-specific protein-tyrosine kinase</fullName>
        <ecNumber evidence="2">2.7.10.2</ecNumber>
    </recommendedName>
</protein>
<dbReference type="EMBL" id="PVTG01000006">
    <property type="protein sequence ID" value="PRY49349.1"/>
    <property type="molecule type" value="Genomic_DNA"/>
</dbReference>
<dbReference type="EC" id="2.7.10.2" evidence="2"/>